<evidence type="ECO:0000259" key="1">
    <source>
        <dbReference type="Pfam" id="PF00534"/>
    </source>
</evidence>
<dbReference type="InterPro" id="IPR050834">
    <property type="entry name" value="Glycosyltransf_2"/>
</dbReference>
<dbReference type="OrthoDB" id="9795068at2"/>
<dbReference type="CDD" id="cd00761">
    <property type="entry name" value="Glyco_tranf_GTA_type"/>
    <property type="match status" value="1"/>
</dbReference>
<keyword evidence="5" id="KW-1185">Reference proteome</keyword>
<dbReference type="InterPro" id="IPR001296">
    <property type="entry name" value="Glyco_trans_1"/>
</dbReference>
<evidence type="ECO:0000313" key="4">
    <source>
        <dbReference type="EMBL" id="ADL07267.1"/>
    </source>
</evidence>
<dbReference type="CDD" id="cd03801">
    <property type="entry name" value="GT4_PimA-like"/>
    <property type="match status" value="1"/>
</dbReference>
<feature type="domain" description="Glycosyl transferase family 1" evidence="1">
    <location>
        <begin position="212"/>
        <end position="379"/>
    </location>
</feature>
<name>D9S1J0_THEOJ</name>
<dbReference type="HOGENOM" id="CLU_021683_0_0_9"/>
<dbReference type="Gene3D" id="3.90.550.10">
    <property type="entry name" value="Spore Coat Polysaccharide Biosynthesis Protein SpsA, Chain A"/>
    <property type="match status" value="1"/>
</dbReference>
<dbReference type="EMBL" id="CP002131">
    <property type="protein sequence ID" value="ADL07267.1"/>
    <property type="molecule type" value="Genomic_DNA"/>
</dbReference>
<feature type="domain" description="Glycosyltransferase 2-like" evidence="2">
    <location>
        <begin position="441"/>
        <end position="574"/>
    </location>
</feature>
<dbReference type="CAZy" id="GT2">
    <property type="family name" value="Glycosyltransferase Family 2"/>
</dbReference>
<dbReference type="GO" id="GO:0016757">
    <property type="term" value="F:glycosyltransferase activity"/>
    <property type="evidence" value="ECO:0007669"/>
    <property type="project" value="InterPro"/>
</dbReference>
<proteinExistence type="predicted"/>
<accession>D9S1J0</accession>
<dbReference type="InterPro" id="IPR029044">
    <property type="entry name" value="Nucleotide-diphossugar_trans"/>
</dbReference>
<keyword evidence="4" id="KW-0808">Transferase</keyword>
<dbReference type="SUPFAM" id="SSF53448">
    <property type="entry name" value="Nucleotide-diphospho-sugar transferases"/>
    <property type="match status" value="1"/>
</dbReference>
<feature type="domain" description="Glycosyltransferase subfamily 4-like N-terminal" evidence="3">
    <location>
        <begin position="16"/>
        <end position="201"/>
    </location>
</feature>
<dbReference type="RefSeq" id="WP_013275316.1">
    <property type="nucleotide sequence ID" value="NC_014377.1"/>
</dbReference>
<dbReference type="Proteomes" id="UP000000272">
    <property type="component" value="Chromosome"/>
</dbReference>
<dbReference type="Gene3D" id="3.40.50.2000">
    <property type="entry name" value="Glycogen Phosphorylase B"/>
    <property type="match status" value="2"/>
</dbReference>
<dbReference type="CAZy" id="GT4">
    <property type="family name" value="Glycosyltransferase Family 4"/>
</dbReference>
<dbReference type="InterPro" id="IPR028098">
    <property type="entry name" value="Glyco_trans_4-like_N"/>
</dbReference>
<protein>
    <submittedName>
        <fullName evidence="4">Glycosyl transferase family 2</fullName>
    </submittedName>
</protein>
<evidence type="ECO:0000259" key="2">
    <source>
        <dbReference type="Pfam" id="PF00535"/>
    </source>
</evidence>
<gene>
    <name evidence="4" type="ordered locus">Toce_0491</name>
</gene>
<dbReference type="AlphaFoldDB" id="D9S1J0"/>
<evidence type="ECO:0000259" key="3">
    <source>
        <dbReference type="Pfam" id="PF13439"/>
    </source>
</evidence>
<dbReference type="InterPro" id="IPR001173">
    <property type="entry name" value="Glyco_trans_2-like"/>
</dbReference>
<dbReference type="eggNOG" id="COG0438">
    <property type="taxonomic scope" value="Bacteria"/>
</dbReference>
<dbReference type="Pfam" id="PF00534">
    <property type="entry name" value="Glycos_transf_1"/>
    <property type="match status" value="1"/>
</dbReference>
<sequence>MKIWLLTTEYPPFFGGGIATYCFHTAHMFASFGHEVSVFVADSNLEKSISIETIENIRVIKFRPGLIETYKYLGYVAALSFQFSEIVEEFIKQEGAPDVLECQDYLGIAYFLLQKKKVLWDKLTDLPIVLTLHTPKFLCDIHDQAPVYRFPDYWIGEMERFCIRAADAVISPSRYLIDELSKYIDLTKLKTYIIPNPYETSNDKSLISWQESDREDLIFLGRLQYLKGILHLFRYFRELWDNGVNIRLKLVGGDTFFYPKSQTMSSYLQKKYRRYFEDGLVTWEGKKDPETLMQMLRKVRIGIVPSLIESFSYTVVELLSQGVMVIASDSGGHREIIEDGKSGFIFSHQNPESFKSKLLKAMELSPEKMEEMAENARKRLYELCSYEAVYNKKIKVLEELTHTKNCSRIFPFIRESQVEPQDKVQQKELFTEAQEEKDLLSIVIPYYNMGDYIKDTLDSLLRISYPQKEIIVVNDGSDEPKSLAILYQIEKNYPVRVIHKRNGGLATARNEGALNARGEFLAFLDADDLVSAEYYDWAIKILKYYSNVSFIGCWTEYFGAARGIWPTWNPEPPYLLVHNTLNSSGLVFRKRDFLLYGLNDPEMEYGMEDYECVIRMVKNGCRGVIIPRPFFKYRVRPDSMSRQFNRGNMLYLYNLISQKHADFYGKYAKDVFNLLNANGPGYLYDNPTWELPPIGFVSKGTENEIVGSLDWSTHEIPPELKEKLLSLWRRPFFRRALRLFFRLRLDKLF</sequence>
<dbReference type="PANTHER" id="PTHR43685">
    <property type="entry name" value="GLYCOSYLTRANSFERASE"/>
    <property type="match status" value="1"/>
</dbReference>
<dbReference type="Pfam" id="PF13439">
    <property type="entry name" value="Glyco_transf_4"/>
    <property type="match status" value="1"/>
</dbReference>
<dbReference type="STRING" id="555079.Toce_0491"/>
<dbReference type="PANTHER" id="PTHR43685:SF2">
    <property type="entry name" value="GLYCOSYLTRANSFERASE 2-LIKE DOMAIN-CONTAINING PROTEIN"/>
    <property type="match status" value="1"/>
</dbReference>
<dbReference type="Pfam" id="PF00535">
    <property type="entry name" value="Glycos_transf_2"/>
    <property type="match status" value="1"/>
</dbReference>
<organism evidence="4 5">
    <name type="scientific">Thermosediminibacter oceani (strain ATCC BAA-1034 / DSM 16646 / JW/IW-1228P)</name>
    <dbReference type="NCBI Taxonomy" id="555079"/>
    <lineage>
        <taxon>Bacteria</taxon>
        <taxon>Bacillati</taxon>
        <taxon>Bacillota</taxon>
        <taxon>Clostridia</taxon>
        <taxon>Thermosediminibacterales</taxon>
        <taxon>Thermosediminibacteraceae</taxon>
        <taxon>Thermosediminibacter</taxon>
    </lineage>
</organism>
<reference evidence="4 5" key="1">
    <citation type="journal article" date="2010" name="Stand. Genomic Sci.">
        <title>Complete genome sequence of Thermosediminibacter oceani type strain (JW/IW-1228P).</title>
        <authorList>
            <person name="Pitluck S."/>
            <person name="Yasawong M."/>
            <person name="Munk C."/>
            <person name="Nolan M."/>
            <person name="Lapidus A."/>
            <person name="Lucas S."/>
            <person name="Glavina Del Rio T."/>
            <person name="Tice H."/>
            <person name="Cheng J.F."/>
            <person name="Bruce D."/>
            <person name="Detter C."/>
            <person name="Tapia R."/>
            <person name="Han C."/>
            <person name="Goodwin L."/>
            <person name="Liolios K."/>
            <person name="Ivanova N."/>
            <person name="Mavromatis K."/>
            <person name="Mikhailova N."/>
            <person name="Pati A."/>
            <person name="Chen A."/>
            <person name="Palaniappan K."/>
            <person name="Land M."/>
            <person name="Hauser L."/>
            <person name="Chang Y.J."/>
            <person name="Jeffries C.D."/>
            <person name="Rohde M."/>
            <person name="Spring S."/>
            <person name="Sikorski J."/>
            <person name="Goker M."/>
            <person name="Woyke T."/>
            <person name="Bristow J."/>
            <person name="Eisen J.A."/>
            <person name="Markowitz V."/>
            <person name="Hugenholtz P."/>
            <person name="Kyrpides N.C."/>
            <person name="Klenk H.P."/>
        </authorList>
    </citation>
    <scope>NUCLEOTIDE SEQUENCE [LARGE SCALE GENOMIC DNA]</scope>
    <source>
        <strain evidence="5">ATCC BAA-1034 / DSM 16646 / JW/IW-1228P</strain>
    </source>
</reference>
<dbReference type="eggNOG" id="COG1216">
    <property type="taxonomic scope" value="Bacteria"/>
</dbReference>
<dbReference type="KEGG" id="toc:Toce_0491"/>
<evidence type="ECO:0000313" key="5">
    <source>
        <dbReference type="Proteomes" id="UP000000272"/>
    </source>
</evidence>
<dbReference type="SUPFAM" id="SSF53756">
    <property type="entry name" value="UDP-Glycosyltransferase/glycogen phosphorylase"/>
    <property type="match status" value="1"/>
</dbReference>